<organism evidence="1 2">
    <name type="scientific">Acidithiobacillus montserratensis</name>
    <dbReference type="NCBI Taxonomy" id="2729135"/>
    <lineage>
        <taxon>Bacteria</taxon>
        <taxon>Pseudomonadati</taxon>
        <taxon>Pseudomonadota</taxon>
        <taxon>Acidithiobacillia</taxon>
        <taxon>Acidithiobacillales</taxon>
        <taxon>Acidithiobacillaceae</taxon>
        <taxon>Acidithiobacillus</taxon>
    </lineage>
</organism>
<keyword evidence="2" id="KW-1185">Reference proteome</keyword>
<evidence type="ECO:0000313" key="2">
    <source>
        <dbReference type="Proteomes" id="UP001195965"/>
    </source>
</evidence>
<evidence type="ECO:0000313" key="1">
    <source>
        <dbReference type="EMBL" id="XRI74707.1"/>
    </source>
</evidence>
<reference evidence="1 2" key="1">
    <citation type="journal article" date="2021" name="ISME J.">
        <title>Genomic evolution of the class Acidithiobacillia: deep-branching Proteobacteria living in extreme acidic conditions.</title>
        <authorList>
            <person name="Moya-Beltran A."/>
            <person name="Beard S."/>
            <person name="Rojas-Villalobos C."/>
            <person name="Issotta F."/>
            <person name="Gallardo Y."/>
            <person name="Ulloa R."/>
            <person name="Giaveno A."/>
            <person name="Degli Esposti M."/>
            <person name="Johnson D.B."/>
            <person name="Quatrini R."/>
        </authorList>
    </citation>
    <scope>NUCLEOTIDE SEQUENCE [LARGE SCALE GENOMIC DNA]</scope>
    <source>
        <strain evidence="1 2">GG1-14</strain>
    </source>
</reference>
<dbReference type="EMBL" id="CP127526">
    <property type="protein sequence ID" value="XRI74707.1"/>
    <property type="molecule type" value="Genomic_DNA"/>
</dbReference>
<name>A0ACD5HJ85_9PROT</name>
<sequence length="850" mass="93662">MSAAESPAKHTPMMQQYLGLKAECPDALLFYRMGDFYELFYEDAQKASRLLGITLTSRGHSAGEPIPMAGVPVHSVDGYLSKLVALGEKIAIGEQIGDPASSKGPVERAIVRVLTPGTIVDGALLDSQQEPLLLAICPQGEHCGLAWLDAAGGRLMLREIPLIHLADLLSRRPVAEIILPEDTDLQPYLQGTPVQGLDKQIFQARRSQVVLDRYFGERLDSFGCNDWPLGLRAAGALLHYAETQLRGSLAQVQRLHPERAEEELYMDATAFRALEVVESLQGQGPTLLSLLQKTRTAMGARLLRRWLLRPLRQGPDLWQRQQLVSALIDGQGPGPLQKTLQGIADAERILTRIALRSANPRDLAQLRHTLQALPALRDSLGHFTADALATYQKKISLFTATTQLLENAIVDQPPMTQRDGGYIRSGYDAELDRLQALSHNLQDVLRNLEQEERQRTGISQLKIQYNRVHGFYIEISRSYQGPIPDDYRRRQTTKNAERYINDALKVIEDQALSAESLALSRERQLFSSLLEALLPEVAALQNTMTAIAELDVMSTLAERAITLNWSAPQLVAENALHIVDGRHPVVEAQIGSQFVPNDLHFDGRQRLHLITGPNMGGKSTYMRQSALIVLLAHIGSWVPAREAVIGPIDQIFTRIGAADDLAGGRSTFMVEMSETARILHLATAQSLVILDEIGRGTATYDGLAIAWATAEALLERGAFTLFATHYFELTALENRGLSNLHLDAVAQNEQVIFLHRVEEGPATQSYGLAVASLAGIPEGVVNAARKRLHLLENTASEQPAASSRQAPAPAQIPLFAVTAHPLLERLQQLDPDSISPRQALDFLYEMKKML</sequence>
<gene>
    <name evidence="1" type="primary">mutS</name>
    <name evidence="1" type="ORF">HHS34_005795</name>
</gene>
<proteinExistence type="predicted"/>
<protein>
    <submittedName>
        <fullName evidence="1">DNA mismatch repair protein MutS</fullName>
    </submittedName>
</protein>
<accession>A0ACD5HJ85</accession>
<dbReference type="Proteomes" id="UP001195965">
    <property type="component" value="Chromosome"/>
</dbReference>